<reference evidence="1" key="1">
    <citation type="submission" date="2021-01" db="EMBL/GenBank/DDBJ databases">
        <authorList>
            <consortium name="Aspergillus puulaauensis MK2 genome sequencing consortium"/>
            <person name="Kazuki M."/>
            <person name="Futagami T."/>
        </authorList>
    </citation>
    <scope>NUCLEOTIDE SEQUENCE</scope>
    <source>
        <strain evidence="1">MK2</strain>
    </source>
</reference>
<evidence type="ECO:0008006" key="3">
    <source>
        <dbReference type="Google" id="ProtNLM"/>
    </source>
</evidence>
<dbReference type="OrthoDB" id="5427059at2759"/>
<evidence type="ECO:0000313" key="1">
    <source>
        <dbReference type="EMBL" id="BCS19794.1"/>
    </source>
</evidence>
<dbReference type="GeneID" id="64969799"/>
<proteinExistence type="predicted"/>
<dbReference type="RefSeq" id="XP_041551988.1">
    <property type="nucleotide sequence ID" value="XM_041698844.1"/>
</dbReference>
<name>A0A7R8AHM4_9EURO</name>
<dbReference type="AlphaFoldDB" id="A0A7R8AHM4"/>
<dbReference type="Proteomes" id="UP000654913">
    <property type="component" value="Chromosome 2"/>
</dbReference>
<gene>
    <name evidence="1" type="ORF">APUU_20226A</name>
</gene>
<sequence>MPKSKLENLPIELRAQILLQLPDLQSLDGIARSSTALHQAYRLVRQEALPKVLQRNYGGLVDITEAIAAVRSRKFHGTRRSDRERIIALLDDRRRNKEIRCLGKRSRATQPLPDQPVDLNEVRDLLRLHEIAIWILNDYSQNAPCPFWIDGISWSTHILPLKLSKNEKKRYYRAFYRLQTFCNLFGNIENPVDSPNSSNWLSWNHGKQAFTEEEIWKFFFGTFAPWECEEFAGLWRYCHHRNGEVYAKVTNDLEQYGPNENGDLPARLKSIVLPSCSLLDTDDLRMYRSHYRQALASFGPTFLYKLLRDDDFTTQRNMLYANSCGGLPYYPQSLQRDYETVYPLIYPADRFNFGMDWEGLQIFLSTLPEIEKPNLSWVETWLNQMEEDEPLYEEMFETGVDCRRWAWAYALWDDGRLREWEAKWGAPLRDFGG</sequence>
<dbReference type="EMBL" id="AP024444">
    <property type="protein sequence ID" value="BCS19794.1"/>
    <property type="molecule type" value="Genomic_DNA"/>
</dbReference>
<reference evidence="1" key="2">
    <citation type="submission" date="2021-02" db="EMBL/GenBank/DDBJ databases">
        <title>Aspergillus puulaauensis MK2 genome sequence.</title>
        <authorList>
            <person name="Futagami T."/>
            <person name="Mori K."/>
            <person name="Kadooka C."/>
            <person name="Tanaka T."/>
        </authorList>
    </citation>
    <scope>NUCLEOTIDE SEQUENCE</scope>
    <source>
        <strain evidence="1">MK2</strain>
    </source>
</reference>
<accession>A0A7R8AHM4</accession>
<protein>
    <recommendedName>
        <fullName evidence="3">F-box domain-containing protein</fullName>
    </recommendedName>
</protein>
<dbReference type="KEGG" id="apuu:APUU_20226A"/>
<organism evidence="1 2">
    <name type="scientific">Aspergillus puulaauensis</name>
    <dbReference type="NCBI Taxonomy" id="1220207"/>
    <lineage>
        <taxon>Eukaryota</taxon>
        <taxon>Fungi</taxon>
        <taxon>Dikarya</taxon>
        <taxon>Ascomycota</taxon>
        <taxon>Pezizomycotina</taxon>
        <taxon>Eurotiomycetes</taxon>
        <taxon>Eurotiomycetidae</taxon>
        <taxon>Eurotiales</taxon>
        <taxon>Aspergillaceae</taxon>
        <taxon>Aspergillus</taxon>
    </lineage>
</organism>
<keyword evidence="2" id="KW-1185">Reference proteome</keyword>
<evidence type="ECO:0000313" key="2">
    <source>
        <dbReference type="Proteomes" id="UP000654913"/>
    </source>
</evidence>